<dbReference type="RefSeq" id="WP_119053414.1">
    <property type="nucleotide sequence ID" value="NZ_CP032157.1"/>
</dbReference>
<sequence>MNRKSLLIAIVFLTTLHLSTLAQDEEPKRGFDKEKLFFGGTFGLGFGGNSTLVNISPQVGYRFNRYLAAGAGVTFLYSSYRYRYYVPEYKENYGVAGLNVFGRVYPIDYLFLQVQPEMNYNWGKFKFYDGSADQKLDGKIVPSLLGGVGAAIPAGRGAFIILVQYDLLQNDRSPYGNRAFYNFGYNFGF</sequence>
<evidence type="ECO:0008006" key="4">
    <source>
        <dbReference type="Google" id="ProtNLM"/>
    </source>
</evidence>
<keyword evidence="1" id="KW-0732">Signal</keyword>
<organism evidence="2 3">
    <name type="scientific">Paraflavitalea soli</name>
    <dbReference type="NCBI Taxonomy" id="2315862"/>
    <lineage>
        <taxon>Bacteria</taxon>
        <taxon>Pseudomonadati</taxon>
        <taxon>Bacteroidota</taxon>
        <taxon>Chitinophagia</taxon>
        <taxon>Chitinophagales</taxon>
        <taxon>Chitinophagaceae</taxon>
        <taxon>Paraflavitalea</taxon>
    </lineage>
</organism>
<keyword evidence="3" id="KW-1185">Reference proteome</keyword>
<name>A0A3B7MWW7_9BACT</name>
<accession>A0A3B7MWW7</accession>
<dbReference type="AlphaFoldDB" id="A0A3B7MWW7"/>
<proteinExistence type="predicted"/>
<feature type="signal peptide" evidence="1">
    <location>
        <begin position="1"/>
        <end position="22"/>
    </location>
</feature>
<dbReference type="EMBL" id="CP032157">
    <property type="protein sequence ID" value="AXY77540.1"/>
    <property type="molecule type" value="Genomic_DNA"/>
</dbReference>
<dbReference type="Proteomes" id="UP000263900">
    <property type="component" value="Chromosome"/>
</dbReference>
<gene>
    <name evidence="2" type="ORF">D3H65_27710</name>
</gene>
<evidence type="ECO:0000313" key="2">
    <source>
        <dbReference type="EMBL" id="AXY77540.1"/>
    </source>
</evidence>
<dbReference type="KEGG" id="pseg:D3H65_27710"/>
<evidence type="ECO:0000256" key="1">
    <source>
        <dbReference type="SAM" id="SignalP"/>
    </source>
</evidence>
<protein>
    <recommendedName>
        <fullName evidence="4">Outer membrane protein beta-barrel domain-containing protein</fullName>
    </recommendedName>
</protein>
<feature type="chain" id="PRO_5017571495" description="Outer membrane protein beta-barrel domain-containing protein" evidence="1">
    <location>
        <begin position="23"/>
        <end position="189"/>
    </location>
</feature>
<evidence type="ECO:0000313" key="3">
    <source>
        <dbReference type="Proteomes" id="UP000263900"/>
    </source>
</evidence>
<dbReference type="OrthoDB" id="1098580at2"/>
<reference evidence="2 3" key="1">
    <citation type="submission" date="2018-09" db="EMBL/GenBank/DDBJ databases">
        <title>Genome sequencing of strain 6GH32-13.</title>
        <authorList>
            <person name="Weon H.-Y."/>
            <person name="Heo J."/>
            <person name="Kwon S.-W."/>
        </authorList>
    </citation>
    <scope>NUCLEOTIDE SEQUENCE [LARGE SCALE GENOMIC DNA]</scope>
    <source>
        <strain evidence="2 3">5GH32-13</strain>
    </source>
</reference>